<dbReference type="InterPro" id="IPR002575">
    <property type="entry name" value="Aminoglycoside_PTrfase"/>
</dbReference>
<reference evidence="2 3" key="1">
    <citation type="submission" date="2023-08" db="EMBL/GenBank/DDBJ databases">
        <authorList>
            <person name="Folkvardsen B D."/>
            <person name="Norman A."/>
        </authorList>
    </citation>
    <scope>NUCLEOTIDE SEQUENCE [LARGE SCALE GENOMIC DNA]</scope>
    <source>
        <strain evidence="2 3">Mu0102</strain>
    </source>
</reference>
<evidence type="ECO:0000313" key="2">
    <source>
        <dbReference type="EMBL" id="CAJ1495688.1"/>
    </source>
</evidence>
<sequence length="321" mass="34029">MTDAVLTALRRRLASRGVTDLVPLAGGASSLTYRGSQDGRPVVVKMAPPGRAPVAHRDVLRQARIIAALSGSDVPVPQLLWCDAGDPPGVPPLFAMTLVAGESFEPLFDATDAPADPAVAQRYYAAAGTMARLHRLDPAALGCTDEPIGDAASEIERWSATLATVDPELAPGWRDVGEALRARLPAPAASAVVHGDFRLGNLLAVGSEITAVIDWEIWSIGDPRIDAGWFLINSDPQTYRRDTRYAGDCPGIGELADCYIAARGTDVAELEYFKALACFKSAATWSLIVKHNRRASAPRAELEAMAAAVPGLLTRAQDLLG</sequence>
<dbReference type="Proteomes" id="UP001190464">
    <property type="component" value="Chromosome"/>
</dbReference>
<name>A0ABN9MY63_9MYCO</name>
<dbReference type="Pfam" id="PF01636">
    <property type="entry name" value="APH"/>
    <property type="match status" value="1"/>
</dbReference>
<protein>
    <submittedName>
        <fullName evidence="2">Phosphotransferase family protein</fullName>
    </submittedName>
</protein>
<dbReference type="PANTHER" id="PTHR21310">
    <property type="entry name" value="AMINOGLYCOSIDE PHOSPHOTRANSFERASE-RELATED-RELATED"/>
    <property type="match status" value="1"/>
</dbReference>
<evidence type="ECO:0000313" key="3">
    <source>
        <dbReference type="Proteomes" id="UP001190464"/>
    </source>
</evidence>
<dbReference type="CDD" id="cd05154">
    <property type="entry name" value="ACAD10_11_N-like"/>
    <property type="match status" value="1"/>
</dbReference>
<dbReference type="EMBL" id="OY726398">
    <property type="protein sequence ID" value="CAJ1495688.1"/>
    <property type="molecule type" value="Genomic_DNA"/>
</dbReference>
<feature type="domain" description="Aminoglycoside phosphotransferase" evidence="1">
    <location>
        <begin position="21"/>
        <end position="237"/>
    </location>
</feature>
<dbReference type="PANTHER" id="PTHR21310:SF40">
    <property type="entry name" value="AMINOGLYCOSIDE PHOSPHOTRANSFERASE DOMAIN-CONTAINING PROTEIN-RELATED"/>
    <property type="match status" value="1"/>
</dbReference>
<dbReference type="InterPro" id="IPR051678">
    <property type="entry name" value="AGP_Transferase"/>
</dbReference>
<keyword evidence="3" id="KW-1185">Reference proteome</keyword>
<dbReference type="InterPro" id="IPR011009">
    <property type="entry name" value="Kinase-like_dom_sf"/>
</dbReference>
<dbReference type="Gene3D" id="3.30.200.20">
    <property type="entry name" value="Phosphorylase Kinase, domain 1"/>
    <property type="match status" value="1"/>
</dbReference>
<dbReference type="InterPro" id="IPR041726">
    <property type="entry name" value="ACAD10_11_N"/>
</dbReference>
<dbReference type="Gene3D" id="3.90.1200.10">
    <property type="match status" value="1"/>
</dbReference>
<accession>A0ABN9MY63</accession>
<evidence type="ECO:0000259" key="1">
    <source>
        <dbReference type="Pfam" id="PF01636"/>
    </source>
</evidence>
<organism evidence="2 3">
    <name type="scientific">[Mycobacterium] holstebronense</name>
    <dbReference type="NCBI Taxonomy" id="3064288"/>
    <lineage>
        <taxon>Bacteria</taxon>
        <taxon>Bacillati</taxon>
        <taxon>Actinomycetota</taxon>
        <taxon>Actinomycetes</taxon>
        <taxon>Mycobacteriales</taxon>
        <taxon>Mycobacteriaceae</taxon>
        <taxon>Mycolicibacterium</taxon>
    </lineage>
</organism>
<proteinExistence type="predicted"/>
<dbReference type="SUPFAM" id="SSF56112">
    <property type="entry name" value="Protein kinase-like (PK-like)"/>
    <property type="match status" value="1"/>
</dbReference>
<gene>
    <name evidence="2" type="ORF">MU0102_000031</name>
</gene>
<dbReference type="RefSeq" id="WP_308485070.1">
    <property type="nucleotide sequence ID" value="NZ_OY726398.1"/>
</dbReference>